<protein>
    <submittedName>
        <fullName evidence="3">Aste57867_11841 protein</fullName>
    </submittedName>
</protein>
<proteinExistence type="predicted"/>
<dbReference type="OrthoDB" id="57822at2759"/>
<dbReference type="AlphaFoldDB" id="A0A485KUN4"/>
<dbReference type="Proteomes" id="UP000332933">
    <property type="component" value="Unassembled WGS sequence"/>
</dbReference>
<reference evidence="3 4" key="1">
    <citation type="submission" date="2019-03" db="EMBL/GenBank/DDBJ databases">
        <authorList>
            <person name="Gaulin E."/>
            <person name="Dumas B."/>
        </authorList>
    </citation>
    <scope>NUCLEOTIDE SEQUENCE [LARGE SCALE GENOMIC DNA]</scope>
    <source>
        <strain evidence="3">CBS 568.67</strain>
    </source>
</reference>
<evidence type="ECO:0000313" key="3">
    <source>
        <dbReference type="EMBL" id="VFT88696.1"/>
    </source>
</evidence>
<reference evidence="2" key="2">
    <citation type="submission" date="2019-06" db="EMBL/GenBank/DDBJ databases">
        <title>Genomics analysis of Aphanomyces spp. identifies a new class of oomycete effector associated with host adaptation.</title>
        <authorList>
            <person name="Gaulin E."/>
        </authorList>
    </citation>
    <scope>NUCLEOTIDE SEQUENCE</scope>
    <source>
        <strain evidence="2">CBS 578.67</strain>
    </source>
</reference>
<evidence type="ECO:0000256" key="1">
    <source>
        <dbReference type="SAM" id="MobiDB-lite"/>
    </source>
</evidence>
<sequence>MCQFRNGEHVRLLARSMDGVSGLGLCDTLGHGATCVSRFPTTWTVFHTSHRGTIVLLETRSSRYLGRCHDCMPNALKSVPDQAFVGYTNWHGQPWVQWSCMDTGSGIALQSSDSRKFLAWCQGCLTIGSGMDFFAIGTVHVPDWRDDDVATWVVQRLSTNETDEVADDDRTQTTSTRAEASQQ</sequence>
<evidence type="ECO:0000313" key="4">
    <source>
        <dbReference type="Proteomes" id="UP000332933"/>
    </source>
</evidence>
<accession>A0A485KUN4</accession>
<name>A0A485KUN4_9STRA</name>
<keyword evidence="4" id="KW-1185">Reference proteome</keyword>
<feature type="region of interest" description="Disordered" evidence="1">
    <location>
        <begin position="162"/>
        <end position="183"/>
    </location>
</feature>
<dbReference type="EMBL" id="CAADRA010005336">
    <property type="protein sequence ID" value="VFT88696.1"/>
    <property type="molecule type" value="Genomic_DNA"/>
</dbReference>
<organism evidence="3 4">
    <name type="scientific">Aphanomyces stellatus</name>
    <dbReference type="NCBI Taxonomy" id="120398"/>
    <lineage>
        <taxon>Eukaryota</taxon>
        <taxon>Sar</taxon>
        <taxon>Stramenopiles</taxon>
        <taxon>Oomycota</taxon>
        <taxon>Saprolegniomycetes</taxon>
        <taxon>Saprolegniales</taxon>
        <taxon>Verrucalvaceae</taxon>
        <taxon>Aphanomyces</taxon>
    </lineage>
</organism>
<gene>
    <name evidence="3" type="primary">Aste57867_11841</name>
    <name evidence="2" type="ORF">As57867_011796</name>
    <name evidence="3" type="ORF">ASTE57867_11841</name>
</gene>
<feature type="compositionally biased region" description="Polar residues" evidence="1">
    <location>
        <begin position="172"/>
        <end position="183"/>
    </location>
</feature>
<evidence type="ECO:0000313" key="2">
    <source>
        <dbReference type="EMBL" id="KAF0697483.1"/>
    </source>
</evidence>
<dbReference type="EMBL" id="VJMH01005315">
    <property type="protein sequence ID" value="KAF0697483.1"/>
    <property type="molecule type" value="Genomic_DNA"/>
</dbReference>